<evidence type="ECO:0000259" key="2">
    <source>
        <dbReference type="PROSITE" id="PS51340"/>
    </source>
</evidence>
<dbReference type="AlphaFoldDB" id="A0AAW3YVZ0"/>
<dbReference type="Proteomes" id="UP001193920">
    <property type="component" value="Unassembled WGS sequence"/>
</dbReference>
<dbReference type="InterPro" id="IPR005302">
    <property type="entry name" value="MoCF_Sase_C"/>
</dbReference>
<dbReference type="PANTHER" id="PTHR14237:SF19">
    <property type="entry name" value="MITOCHONDRIAL AMIDOXIME REDUCING COMPONENT 1"/>
    <property type="match status" value="1"/>
</dbReference>
<dbReference type="Pfam" id="PF03473">
    <property type="entry name" value="MOSC"/>
    <property type="match status" value="1"/>
</dbReference>
<feature type="domain" description="MOSC" evidence="2">
    <location>
        <begin position="115"/>
        <end position="264"/>
    </location>
</feature>
<feature type="domain" description="2Fe-2S ferredoxin-type" evidence="1">
    <location>
        <begin position="289"/>
        <end position="374"/>
    </location>
</feature>
<dbReference type="SUPFAM" id="SSF50800">
    <property type="entry name" value="PK beta-barrel domain-like"/>
    <property type="match status" value="1"/>
</dbReference>
<dbReference type="GO" id="GO:0030151">
    <property type="term" value="F:molybdenum ion binding"/>
    <property type="evidence" value="ECO:0007669"/>
    <property type="project" value="InterPro"/>
</dbReference>
<dbReference type="InterPro" id="IPR006058">
    <property type="entry name" value="2Fe2S_fd_BS"/>
</dbReference>
<dbReference type="SUPFAM" id="SSF54292">
    <property type="entry name" value="2Fe-2S ferredoxin-like"/>
    <property type="match status" value="1"/>
</dbReference>
<accession>A0AAW3YVZ0</accession>
<name>A0AAW3YVZ0_9GAMM</name>
<dbReference type="InterPro" id="IPR012675">
    <property type="entry name" value="Beta-grasp_dom_sf"/>
</dbReference>
<dbReference type="Pfam" id="PF03476">
    <property type="entry name" value="MOSC_N"/>
    <property type="match status" value="1"/>
</dbReference>
<protein>
    <submittedName>
        <fullName evidence="3">MOSC N-terminal beta barrel domain-containing protein</fullName>
    </submittedName>
</protein>
<dbReference type="EMBL" id="JACXBF010000469">
    <property type="protein sequence ID" value="MBD2802283.1"/>
    <property type="molecule type" value="Genomic_DNA"/>
</dbReference>
<dbReference type="GO" id="GO:0030170">
    <property type="term" value="F:pyridoxal phosphate binding"/>
    <property type="evidence" value="ECO:0007669"/>
    <property type="project" value="InterPro"/>
</dbReference>
<dbReference type="InterPro" id="IPR001041">
    <property type="entry name" value="2Fe-2S_ferredoxin-type"/>
</dbReference>
<dbReference type="InterPro" id="IPR005303">
    <property type="entry name" value="MOCOS_middle"/>
</dbReference>
<evidence type="ECO:0000259" key="1">
    <source>
        <dbReference type="PROSITE" id="PS51085"/>
    </source>
</evidence>
<dbReference type="PROSITE" id="PS51340">
    <property type="entry name" value="MOSC"/>
    <property type="match status" value="1"/>
</dbReference>
<dbReference type="CDD" id="cd00207">
    <property type="entry name" value="fer2"/>
    <property type="match status" value="1"/>
</dbReference>
<dbReference type="GO" id="GO:0003824">
    <property type="term" value="F:catalytic activity"/>
    <property type="evidence" value="ECO:0007669"/>
    <property type="project" value="InterPro"/>
</dbReference>
<dbReference type="PROSITE" id="PS51085">
    <property type="entry name" value="2FE2S_FER_2"/>
    <property type="match status" value="1"/>
</dbReference>
<reference evidence="3" key="2">
    <citation type="journal article" date="2024" name="Toxins">
        <title>Genome Sequence Analysis of Native Xenorhabdus Strains Isolated from Entomopathogenic Nematodes in Argentina.</title>
        <authorList>
            <person name="Palma L."/>
            <person name="Frizzo L."/>
            <person name="Kaiser S."/>
            <person name="Berry C."/>
            <person name="Caballero P."/>
            <person name="Bode H.B."/>
            <person name="Del Valle E.E."/>
        </authorList>
    </citation>
    <scope>NUCLEOTIDE SEQUENCE</scope>
    <source>
        <strain evidence="3">M</strain>
    </source>
</reference>
<gene>
    <name evidence="3" type="ORF">ID854_18020</name>
</gene>
<dbReference type="Pfam" id="PF00111">
    <property type="entry name" value="Fer2"/>
    <property type="match status" value="1"/>
</dbReference>
<dbReference type="RefSeq" id="WP_323869572.1">
    <property type="nucleotide sequence ID" value="NZ_JACXBF010000469.1"/>
</dbReference>
<sequence length="374" mass="41876">MLTLSRLYTYPVKSMRGLQLSHSLVNESGLTFDRNFMITTTDGTFMTGRQYPQMLLFTPTMLHNGLYLRAPNGESATVLYTDFKEGRSPTEVWGNHFTALVAPESINTWLSSFFDTPVQLRWISEELTRRVKKFPDVSLSFADGFPYLIINEASFNALQQRCPASIKIEQFRANMIITGAEPFEEDNWQVIQIGDLIFDLPKPCSRCILTTVSPEKGRKNPQGEPLATLSSFRTAEEDGAVDFGQNAIARNSGIIRVGNRVRVLEKRTPRKYGSGQQTKDLTLQKTVEQSVSIEFNGQHFIGNNQHIILEQLENQGIRIPYSCRAGICGSCKISLIEGEVLPLKSTAIKENGKILACSCIPKNDLVLKLSINSL</sequence>
<dbReference type="PANTHER" id="PTHR14237">
    <property type="entry name" value="MOLYBDOPTERIN COFACTOR SULFURASE MOSC"/>
    <property type="match status" value="1"/>
</dbReference>
<dbReference type="InterPro" id="IPR036010">
    <property type="entry name" value="2Fe-2S_ferredoxin-like_sf"/>
</dbReference>
<reference evidence="3" key="1">
    <citation type="submission" date="2020-09" db="EMBL/GenBank/DDBJ databases">
        <authorList>
            <person name="Palma L."/>
            <person name="Caballero P."/>
            <person name="Berry C."/>
            <person name="Del Valle E."/>
        </authorList>
    </citation>
    <scope>NUCLEOTIDE SEQUENCE</scope>
    <source>
        <strain evidence="3">M</strain>
    </source>
</reference>
<dbReference type="PROSITE" id="PS00197">
    <property type="entry name" value="2FE2S_FER_1"/>
    <property type="match status" value="1"/>
</dbReference>
<proteinExistence type="predicted"/>
<dbReference type="SUPFAM" id="SSF141673">
    <property type="entry name" value="MOSC N-terminal domain-like"/>
    <property type="match status" value="1"/>
</dbReference>
<organism evidence="3">
    <name type="scientific">Xenorhabdus szentirmaii</name>
    <dbReference type="NCBI Taxonomy" id="290112"/>
    <lineage>
        <taxon>Bacteria</taxon>
        <taxon>Pseudomonadati</taxon>
        <taxon>Pseudomonadota</taxon>
        <taxon>Gammaproteobacteria</taxon>
        <taxon>Enterobacterales</taxon>
        <taxon>Morganellaceae</taxon>
        <taxon>Xenorhabdus</taxon>
    </lineage>
</organism>
<dbReference type="InterPro" id="IPR011037">
    <property type="entry name" value="Pyrv_Knase-like_insert_dom_sf"/>
</dbReference>
<evidence type="ECO:0000313" key="3">
    <source>
        <dbReference type="EMBL" id="MBD2802283.1"/>
    </source>
</evidence>
<dbReference type="Gene3D" id="3.10.20.30">
    <property type="match status" value="1"/>
</dbReference>
<dbReference type="GO" id="GO:0051537">
    <property type="term" value="F:2 iron, 2 sulfur cluster binding"/>
    <property type="evidence" value="ECO:0007669"/>
    <property type="project" value="InterPro"/>
</dbReference>
<comment type="caution">
    <text evidence="3">The sequence shown here is derived from an EMBL/GenBank/DDBJ whole genome shotgun (WGS) entry which is preliminary data.</text>
</comment>